<accession>A0A8F5BUY2</accession>
<name>A0A8F5BUY2_9CREN</name>
<sequence>MLNHLTCSPPWKGRGFPSIGFIVPTIDSGLHLSFGGQSSGSEIHSHLEIGDPSSTLSGSREIENGDDSCSSLSLIKPSIELERRIINATKKNSTKEVFKLYKGAIHPRLREARLSAPLTPIFCKVVDEVPIGKLITPIVVNIVLHSSDIRFSENEKTDFVAKTV</sequence>
<evidence type="ECO:0000313" key="1">
    <source>
        <dbReference type="EMBL" id="QXJ31927.1"/>
    </source>
</evidence>
<reference evidence="1" key="1">
    <citation type="journal article" date="2021" name="Environ. Microbiol.">
        <title>New insights into the diversity and evolution of the archaeal mobilome from three complete genomes of Saccharolobus shibatae.</title>
        <authorList>
            <person name="Medvedeva S."/>
            <person name="Brandt D."/>
            <person name="Cvirkaite-Krupovic V."/>
            <person name="Liu Y."/>
            <person name="Severinov K."/>
            <person name="Ishino S."/>
            <person name="Ishino Y."/>
            <person name="Prangishvili D."/>
            <person name="Kalinowski J."/>
            <person name="Krupovic M."/>
        </authorList>
    </citation>
    <scope>NUCLEOTIDE SEQUENCE</scope>
    <source>
        <strain evidence="1">BEU9</strain>
    </source>
</reference>
<proteinExistence type="predicted"/>
<gene>
    <name evidence="1" type="ORF">J5U21_01578</name>
</gene>
<organism evidence="1 2">
    <name type="scientific">Saccharolobus shibatae</name>
    <dbReference type="NCBI Taxonomy" id="2286"/>
    <lineage>
        <taxon>Archaea</taxon>
        <taxon>Thermoproteota</taxon>
        <taxon>Thermoprotei</taxon>
        <taxon>Sulfolobales</taxon>
        <taxon>Sulfolobaceae</taxon>
        <taxon>Saccharolobus</taxon>
    </lineage>
</organism>
<dbReference type="AlphaFoldDB" id="A0A8F5BUY2"/>
<dbReference type="Proteomes" id="UP000693941">
    <property type="component" value="Chromosome"/>
</dbReference>
<dbReference type="EMBL" id="CP077715">
    <property type="protein sequence ID" value="QXJ31927.1"/>
    <property type="molecule type" value="Genomic_DNA"/>
</dbReference>
<evidence type="ECO:0000313" key="2">
    <source>
        <dbReference type="Proteomes" id="UP000693941"/>
    </source>
</evidence>
<protein>
    <submittedName>
        <fullName evidence="1">Uncharacterized protein</fullName>
    </submittedName>
</protein>